<name>H8FY84_MAGML</name>
<dbReference type="GO" id="GO:0003677">
    <property type="term" value="F:DNA binding"/>
    <property type="evidence" value="ECO:0007669"/>
    <property type="project" value="InterPro"/>
</dbReference>
<dbReference type="AlphaFoldDB" id="H8FY84"/>
<protein>
    <recommendedName>
        <fullName evidence="3">Tyr recombinase domain-containing protein</fullName>
    </recommendedName>
</protein>
<dbReference type="PANTHER" id="PTHR30349">
    <property type="entry name" value="PHAGE INTEGRASE-RELATED"/>
    <property type="match status" value="1"/>
</dbReference>
<evidence type="ECO:0000256" key="2">
    <source>
        <dbReference type="ARBA" id="ARBA00023172"/>
    </source>
</evidence>
<accession>H8FY84</accession>
<keyword evidence="1" id="KW-0229">DNA integration</keyword>
<dbReference type="Pfam" id="PF00589">
    <property type="entry name" value="Phage_integrase"/>
    <property type="match status" value="1"/>
</dbReference>
<evidence type="ECO:0000256" key="1">
    <source>
        <dbReference type="ARBA" id="ARBA00022908"/>
    </source>
</evidence>
<dbReference type="STRING" id="1150626.PHAMO_80113"/>
<evidence type="ECO:0000313" key="5">
    <source>
        <dbReference type="Proteomes" id="UP000004169"/>
    </source>
</evidence>
<comment type="caution">
    <text evidence="4">The sequence shown here is derived from an EMBL/GenBank/DDBJ whole genome shotgun (WGS) entry which is preliminary data.</text>
</comment>
<feature type="domain" description="Tyr recombinase" evidence="3">
    <location>
        <begin position="2"/>
        <end position="208"/>
    </location>
</feature>
<dbReference type="PROSITE" id="PS51898">
    <property type="entry name" value="TYR_RECOMBINASE"/>
    <property type="match status" value="1"/>
</dbReference>
<dbReference type="EMBL" id="CAHP01000060">
    <property type="protein sequence ID" value="CCG43322.1"/>
    <property type="molecule type" value="Genomic_DNA"/>
</dbReference>
<dbReference type="Gene3D" id="1.10.443.10">
    <property type="entry name" value="Intergrase catalytic core"/>
    <property type="match status" value="1"/>
</dbReference>
<dbReference type="InterPro" id="IPR050090">
    <property type="entry name" value="Tyrosine_recombinase_XerCD"/>
</dbReference>
<dbReference type="Proteomes" id="UP000004169">
    <property type="component" value="Unassembled WGS sequence"/>
</dbReference>
<keyword evidence="5" id="KW-1185">Reference proteome</keyword>
<dbReference type="GO" id="GO:0006310">
    <property type="term" value="P:DNA recombination"/>
    <property type="evidence" value="ECO:0007669"/>
    <property type="project" value="UniProtKB-KW"/>
</dbReference>
<dbReference type="PANTHER" id="PTHR30349:SF64">
    <property type="entry name" value="PROPHAGE INTEGRASE INTD-RELATED"/>
    <property type="match status" value="1"/>
</dbReference>
<dbReference type="SUPFAM" id="SSF56349">
    <property type="entry name" value="DNA breaking-rejoining enzymes"/>
    <property type="match status" value="1"/>
</dbReference>
<dbReference type="GO" id="GO:0015074">
    <property type="term" value="P:DNA integration"/>
    <property type="evidence" value="ECO:0007669"/>
    <property type="project" value="UniProtKB-KW"/>
</dbReference>
<sequence length="210" mass="23553">MAQAKILTDNELLTVLLACESTRWPERNRLMVLLSFKAGLRAQEIARLRRWHIQTPGGDIDTHIHLDKTVIKGGLKSKGASRPRTVPISDELRQTIIDYYRVAPGSYQDPLVRSERADITAVDHGAEIPEPMLSRSIVRLFQQLFRRAGLIGCRSHSGRRTFGTKTARAITRAGGSLKDVQEMLGHSNLATTQRYIEGDEEAKMKVVNLI</sequence>
<keyword evidence="2" id="KW-0233">DNA recombination</keyword>
<dbReference type="RefSeq" id="WP_002731406.1">
    <property type="nucleotide sequence ID" value="NZ_CAHP01000060.1"/>
</dbReference>
<reference evidence="4 5" key="1">
    <citation type="journal article" date="2012" name="J. Bacteriol.">
        <title>Draft Genome Sequence of the Purple Photosynthetic Bacterium Phaeospirillum molischianum DSM120, a Particularly Versatile Bacterium.</title>
        <authorList>
            <person name="Duquesne K."/>
            <person name="Prima V."/>
            <person name="Ji B."/>
            <person name="Rouy Z."/>
            <person name="Medigue C."/>
            <person name="Talla E."/>
            <person name="Sturgis J.N."/>
        </authorList>
    </citation>
    <scope>NUCLEOTIDE SEQUENCE [LARGE SCALE GENOMIC DNA]</scope>
    <source>
        <strain evidence="5">DSM120</strain>
    </source>
</reference>
<dbReference type="InterPro" id="IPR013762">
    <property type="entry name" value="Integrase-like_cat_sf"/>
</dbReference>
<dbReference type="InterPro" id="IPR011010">
    <property type="entry name" value="DNA_brk_join_enz"/>
</dbReference>
<dbReference type="InterPro" id="IPR002104">
    <property type="entry name" value="Integrase_catalytic"/>
</dbReference>
<gene>
    <name evidence="4" type="ORF">PHAMO_80113</name>
</gene>
<proteinExistence type="predicted"/>
<organism evidence="4 5">
    <name type="scientific">Magnetospirillum molischianum DSM 120</name>
    <dbReference type="NCBI Taxonomy" id="1150626"/>
    <lineage>
        <taxon>Bacteria</taxon>
        <taxon>Pseudomonadati</taxon>
        <taxon>Pseudomonadota</taxon>
        <taxon>Alphaproteobacteria</taxon>
        <taxon>Rhodospirillales</taxon>
        <taxon>Rhodospirillaceae</taxon>
        <taxon>Magnetospirillum</taxon>
    </lineage>
</organism>
<dbReference type="eggNOG" id="COG0582">
    <property type="taxonomic scope" value="Bacteria"/>
</dbReference>
<evidence type="ECO:0000313" key="4">
    <source>
        <dbReference type="EMBL" id="CCG43322.1"/>
    </source>
</evidence>
<dbReference type="CDD" id="cd00397">
    <property type="entry name" value="DNA_BRE_C"/>
    <property type="match status" value="1"/>
</dbReference>
<evidence type="ECO:0000259" key="3">
    <source>
        <dbReference type="PROSITE" id="PS51898"/>
    </source>
</evidence>